<gene>
    <name evidence="3" type="ORF">WAB15_36545</name>
</gene>
<dbReference type="Proteomes" id="UP001626628">
    <property type="component" value="Chromosome"/>
</dbReference>
<comment type="similarity">
    <text evidence="2">Belongs to the terpene synthase family.</text>
</comment>
<dbReference type="SFLD" id="SFLDS00005">
    <property type="entry name" value="Isoprenoid_Synthase_Type_I"/>
    <property type="match status" value="1"/>
</dbReference>
<dbReference type="InterPro" id="IPR008949">
    <property type="entry name" value="Isoprenoid_synthase_dom_sf"/>
</dbReference>
<proteinExistence type="inferred from homology"/>
<name>A0ABZ2QXS4_9ACTN</name>
<evidence type="ECO:0000313" key="3">
    <source>
        <dbReference type="EMBL" id="WXK81081.1"/>
    </source>
</evidence>
<keyword evidence="2" id="KW-0460">Magnesium</keyword>
<organism evidence="3 4">
    <name type="scientific">Streptomyces sirii</name>
    <dbReference type="NCBI Taxonomy" id="3127701"/>
    <lineage>
        <taxon>Bacteria</taxon>
        <taxon>Bacillati</taxon>
        <taxon>Actinomycetota</taxon>
        <taxon>Actinomycetes</taxon>
        <taxon>Kitasatosporales</taxon>
        <taxon>Streptomycetaceae</taxon>
        <taxon>Streptomyces</taxon>
    </lineage>
</organism>
<dbReference type="RefSeq" id="WP_407288928.1">
    <property type="nucleotide sequence ID" value="NZ_CP147982.1"/>
</dbReference>
<dbReference type="Pfam" id="PF19086">
    <property type="entry name" value="Terpene_syn_C_2"/>
    <property type="match status" value="2"/>
</dbReference>
<dbReference type="InterPro" id="IPR034686">
    <property type="entry name" value="Terpene_cyclase-like_2"/>
</dbReference>
<dbReference type="GO" id="GO:0016740">
    <property type="term" value="F:transferase activity"/>
    <property type="evidence" value="ECO:0007669"/>
    <property type="project" value="UniProtKB-KW"/>
</dbReference>
<accession>A0ABZ2QXS4</accession>
<reference evidence="3 4" key="1">
    <citation type="submission" date="2024-03" db="EMBL/GenBank/DDBJ databases">
        <title>The complete genome of Streptomyces sirii sp.nov.</title>
        <authorList>
            <person name="Zakalyukina Y.V."/>
            <person name="Belik A.R."/>
            <person name="Biryukov M.V."/>
            <person name="Baturina O.A."/>
            <person name="Kabilov M.R."/>
        </authorList>
    </citation>
    <scope>NUCLEOTIDE SEQUENCE [LARGE SCALE GENOMIC DNA]</scope>
    <source>
        <strain evidence="3 4">BP-8</strain>
    </source>
</reference>
<dbReference type="Gene3D" id="1.10.600.10">
    <property type="entry name" value="Farnesyl Diphosphate Synthase"/>
    <property type="match status" value="2"/>
</dbReference>
<sequence>MASHFPHHRLQDVDAHQRAGIGPVAPSADLIPAARTVHPAVSAHELDLQVGWYRWSWHLDREIRRRIASGIDSAEAREPIPWLSAFTATSARASCGSVDTSDPLRRGIAELWPRTVAFRSTAWADQFAEALANQYRALVLQCRDAAAGEFPDPIEYLRRQRAAGGGEVAARLVEHALGIDVSADPAFDEPVESLTEAFADVLGLRQALSRGAPLPLRPSPRHAELLTRVLDSRLQYFAHIAETPPRAPHGTEGPRRGCEGFHRYAEGLRVFLDADTRWRGRHEPPAPAPRAQGLSVRPLGPTAFGTFTVPEFLMPYPERENPHLDATAEHTRAWARRMGLFTDGLAPGAPPAWSESRYDAINFPLFTAMTHPQASRDELDLITDWYVWGFHFDDLIAKTFKHGHDLDGAYRLIDRVTSLFASPTRDFHPYNCVERGLADLFPRSARALAQPLRDRFYQATLDMVNSWTWELANAEHQRIPDPIEYIDTRRRTGGGAFFVTLARYAGGDAVPASLLDTEHLRGIADAVIDSALLRNDIFSYHQEIAYEGELTNSLVIAQHTFGYDLQTAVEHINELVSQRLRTFASLAERLPVTLDALDATEATREGVSAYVDALKAFMAGDLGWSLRTARHADAGTPVAQRGHNHPRLVGAS</sequence>
<keyword evidence="1 2" id="KW-0456">Lyase</keyword>
<evidence type="ECO:0000256" key="1">
    <source>
        <dbReference type="ARBA" id="ARBA00023239"/>
    </source>
</evidence>
<keyword evidence="2" id="KW-0479">Metal-binding</keyword>
<dbReference type="SUPFAM" id="SSF48576">
    <property type="entry name" value="Terpenoid synthases"/>
    <property type="match status" value="2"/>
</dbReference>
<evidence type="ECO:0000313" key="4">
    <source>
        <dbReference type="Proteomes" id="UP001626628"/>
    </source>
</evidence>
<comment type="cofactor">
    <cofactor evidence="2">
        <name>Mg(2+)</name>
        <dbReference type="ChEBI" id="CHEBI:18420"/>
    </cofactor>
</comment>
<dbReference type="EC" id="4.2.3.-" evidence="2"/>
<evidence type="ECO:0000256" key="2">
    <source>
        <dbReference type="RuleBase" id="RU366034"/>
    </source>
</evidence>
<dbReference type="PANTHER" id="PTHR35201:SF4">
    <property type="entry name" value="BETA-PINACENE SYNTHASE-RELATED"/>
    <property type="match status" value="1"/>
</dbReference>
<protein>
    <recommendedName>
        <fullName evidence="2">Terpene synthase</fullName>
        <ecNumber evidence="2">4.2.3.-</ecNumber>
    </recommendedName>
</protein>
<keyword evidence="3" id="KW-0808">Transferase</keyword>
<keyword evidence="4" id="KW-1185">Reference proteome</keyword>
<dbReference type="EMBL" id="CP147982">
    <property type="protein sequence ID" value="WXK81081.1"/>
    <property type="molecule type" value="Genomic_DNA"/>
</dbReference>
<dbReference type="PANTHER" id="PTHR35201">
    <property type="entry name" value="TERPENE SYNTHASE"/>
    <property type="match status" value="1"/>
</dbReference>
<dbReference type="SFLD" id="SFLDG01020">
    <property type="entry name" value="Terpene_Cyclase_Like_2"/>
    <property type="match status" value="1"/>
</dbReference>